<dbReference type="SMART" id="SM00343">
    <property type="entry name" value="ZnF_C2HC"/>
    <property type="match status" value="1"/>
</dbReference>
<dbReference type="Gene3D" id="4.10.60.10">
    <property type="entry name" value="Zinc finger, CCHC-type"/>
    <property type="match status" value="1"/>
</dbReference>
<dbReference type="InterPro" id="IPR054722">
    <property type="entry name" value="PolX-like_BBD"/>
</dbReference>
<dbReference type="Pfam" id="PF14223">
    <property type="entry name" value="Retrotran_gag_2"/>
    <property type="match status" value="1"/>
</dbReference>
<evidence type="ECO:0000313" key="5">
    <source>
        <dbReference type="RefSeq" id="XP_022928021.1"/>
    </source>
</evidence>
<dbReference type="Pfam" id="PF22936">
    <property type="entry name" value="Pol_BBD"/>
    <property type="match status" value="1"/>
</dbReference>
<dbReference type="InterPro" id="IPR036875">
    <property type="entry name" value="Znf_CCHC_sf"/>
</dbReference>
<dbReference type="KEGG" id="cmos:111434932"/>
<dbReference type="SUPFAM" id="SSF57756">
    <property type="entry name" value="Retrovirus zinc finger-like domains"/>
    <property type="match status" value="1"/>
</dbReference>
<feature type="domain" description="CCHC-type" evidence="3">
    <location>
        <begin position="127"/>
        <end position="141"/>
    </location>
</feature>
<evidence type="ECO:0000313" key="4">
    <source>
        <dbReference type="Proteomes" id="UP000504609"/>
    </source>
</evidence>
<protein>
    <submittedName>
        <fullName evidence="5">Uncharacterized protein LOC111434932</fullName>
    </submittedName>
</protein>
<dbReference type="PANTHER" id="PTHR35317">
    <property type="entry name" value="OS04G0629600 PROTEIN"/>
    <property type="match status" value="1"/>
</dbReference>
<organism evidence="4 5">
    <name type="scientific">Cucurbita moschata</name>
    <name type="common">Winter crookneck squash</name>
    <name type="synonym">Cucurbita pepo var. moschata</name>
    <dbReference type="NCBI Taxonomy" id="3662"/>
    <lineage>
        <taxon>Eukaryota</taxon>
        <taxon>Viridiplantae</taxon>
        <taxon>Streptophyta</taxon>
        <taxon>Embryophyta</taxon>
        <taxon>Tracheophyta</taxon>
        <taxon>Spermatophyta</taxon>
        <taxon>Magnoliopsida</taxon>
        <taxon>eudicotyledons</taxon>
        <taxon>Gunneridae</taxon>
        <taxon>Pentapetalae</taxon>
        <taxon>rosids</taxon>
        <taxon>fabids</taxon>
        <taxon>Cucurbitales</taxon>
        <taxon>Cucurbitaceae</taxon>
        <taxon>Cucurbiteae</taxon>
        <taxon>Cucurbita</taxon>
    </lineage>
</organism>
<dbReference type="AlphaFoldDB" id="A0A6J1EJ42"/>
<name>A0A6J1EJ42_CUCMO</name>
<evidence type="ECO:0000256" key="2">
    <source>
        <dbReference type="SAM" id="MobiDB-lite"/>
    </source>
</evidence>
<dbReference type="GO" id="GO:0003676">
    <property type="term" value="F:nucleic acid binding"/>
    <property type="evidence" value="ECO:0007669"/>
    <property type="project" value="InterPro"/>
</dbReference>
<evidence type="ECO:0000259" key="3">
    <source>
        <dbReference type="PROSITE" id="PS50158"/>
    </source>
</evidence>
<gene>
    <name evidence="5" type="primary">LOC111434932</name>
</gene>
<accession>A0A6J1EJ42</accession>
<sequence length="294" mass="33735">MKEGEGVFEYFARVMSTANDMRNCGEDMLDVKIIEKILRSLTDKFNFVVCSIEESKDIDQLTVDELQTSLLVHEQKVIDKRSEEQVQVENVPRYGQGRGRGTFHRERGYSRRWGRGRSFMNRSAINCFRCGKQGHYQFECPGLEKEAVNYAEFDEEEELLLMAYTKKSKVEREGIWFLDSGCSNHMTGDKTWFVELDESFKHTVRLENSSKLAVEGRGSVRFEVEGITQTVTNVYYLQTHQQFAKHRAATGEALGDLNQRRNLQSLSSTKGLDNEHTNDGESHVLSSCKDEVIG</sequence>
<dbReference type="InterPro" id="IPR001878">
    <property type="entry name" value="Znf_CCHC"/>
</dbReference>
<dbReference type="RefSeq" id="XP_022928021.1">
    <property type="nucleotide sequence ID" value="XM_023072253.1"/>
</dbReference>
<dbReference type="Proteomes" id="UP000504609">
    <property type="component" value="Unplaced"/>
</dbReference>
<dbReference type="GeneID" id="111434932"/>
<feature type="compositionally biased region" description="Basic and acidic residues" evidence="2">
    <location>
        <begin position="272"/>
        <end position="286"/>
    </location>
</feature>
<keyword evidence="1" id="KW-0862">Zinc</keyword>
<dbReference type="GO" id="GO:0008270">
    <property type="term" value="F:zinc ion binding"/>
    <property type="evidence" value="ECO:0007669"/>
    <property type="project" value="UniProtKB-KW"/>
</dbReference>
<keyword evidence="1" id="KW-0479">Metal-binding</keyword>
<feature type="region of interest" description="Disordered" evidence="2">
    <location>
        <begin position="266"/>
        <end position="286"/>
    </location>
</feature>
<dbReference type="PANTHER" id="PTHR35317:SF37">
    <property type="entry name" value="DUF4219 DOMAIN-CONTAINING PROTEIN"/>
    <property type="match status" value="1"/>
</dbReference>
<keyword evidence="1" id="KW-0863">Zinc-finger</keyword>
<proteinExistence type="predicted"/>
<reference evidence="5" key="1">
    <citation type="submission" date="2025-08" db="UniProtKB">
        <authorList>
            <consortium name="RefSeq"/>
        </authorList>
    </citation>
    <scope>IDENTIFICATION</scope>
    <source>
        <tissue evidence="5">Young leaves</tissue>
    </source>
</reference>
<evidence type="ECO:0000256" key="1">
    <source>
        <dbReference type="PROSITE-ProRule" id="PRU00047"/>
    </source>
</evidence>
<dbReference type="PROSITE" id="PS50158">
    <property type="entry name" value="ZF_CCHC"/>
    <property type="match status" value="1"/>
</dbReference>
<keyword evidence="4" id="KW-1185">Reference proteome</keyword>